<reference evidence="3" key="1">
    <citation type="journal article" date="2020" name="Nature">
        <title>Giant virus diversity and host interactions through global metagenomics.</title>
        <authorList>
            <person name="Schulz F."/>
            <person name="Roux S."/>
            <person name="Paez-Espino D."/>
            <person name="Jungbluth S."/>
            <person name="Walsh D.A."/>
            <person name="Denef V.J."/>
            <person name="McMahon K.D."/>
            <person name="Konstantinidis K.T."/>
            <person name="Eloe-Fadrosh E.A."/>
            <person name="Kyrpides N.C."/>
            <person name="Woyke T."/>
        </authorList>
    </citation>
    <scope>NUCLEOTIDE SEQUENCE</scope>
    <source>
        <strain evidence="3">GVMAG-S-1101164-105</strain>
    </source>
</reference>
<evidence type="ECO:0000256" key="2">
    <source>
        <dbReference type="SAM" id="Phobius"/>
    </source>
</evidence>
<proteinExistence type="predicted"/>
<keyword evidence="2" id="KW-1133">Transmembrane helix</keyword>
<feature type="transmembrane region" description="Helical" evidence="2">
    <location>
        <begin position="54"/>
        <end position="75"/>
    </location>
</feature>
<dbReference type="EMBL" id="MN740739">
    <property type="protein sequence ID" value="QHU09598.1"/>
    <property type="molecule type" value="Genomic_DNA"/>
</dbReference>
<evidence type="ECO:0000256" key="1">
    <source>
        <dbReference type="SAM" id="MobiDB-lite"/>
    </source>
</evidence>
<organism evidence="3">
    <name type="scientific">viral metagenome</name>
    <dbReference type="NCBI Taxonomy" id="1070528"/>
    <lineage>
        <taxon>unclassified sequences</taxon>
        <taxon>metagenomes</taxon>
        <taxon>organismal metagenomes</taxon>
    </lineage>
</organism>
<accession>A0A6C0K0B3</accession>
<protein>
    <submittedName>
        <fullName evidence="3">Uncharacterized protein</fullName>
    </submittedName>
</protein>
<evidence type="ECO:0000313" key="3">
    <source>
        <dbReference type="EMBL" id="QHU09598.1"/>
    </source>
</evidence>
<feature type="region of interest" description="Disordered" evidence="1">
    <location>
        <begin position="119"/>
        <end position="154"/>
    </location>
</feature>
<name>A0A6C0K0B3_9ZZZZ</name>
<dbReference type="AlphaFoldDB" id="A0A6C0K0B3"/>
<keyword evidence="2" id="KW-0472">Membrane</keyword>
<sequence length="164" mass="16780">MYSIVFTAALFMAIILNDLIQKHKNRVAIHSFFGLLATGLIAILWYLEYEVVGWTLILVPIAALIISYIVVATGASSSVTATAAPAPTGIMSGTPSAAASAASTCSQYNPPGPYTTMAPGTVSLPATTGSQPTTAPPTVTVPPPPPSTATSQPNFTITPITSGC</sequence>
<keyword evidence="2" id="KW-0812">Transmembrane</keyword>
<feature type="transmembrane region" description="Helical" evidence="2">
    <location>
        <begin position="27"/>
        <end position="47"/>
    </location>
</feature>